<keyword evidence="4 6" id="KW-0689">Ribosomal protein</keyword>
<dbReference type="GO" id="GO:0006412">
    <property type="term" value="P:translation"/>
    <property type="evidence" value="ECO:0007669"/>
    <property type="project" value="InterPro"/>
</dbReference>
<evidence type="ECO:0000256" key="3">
    <source>
        <dbReference type="ARBA" id="ARBA00022884"/>
    </source>
</evidence>
<dbReference type="HAMAP" id="MF_00500">
    <property type="entry name" value="Ribosomal_bS20"/>
    <property type="match status" value="1"/>
</dbReference>
<keyword evidence="3" id="KW-0694">RNA-binding</keyword>
<dbReference type="GO" id="GO:0003735">
    <property type="term" value="F:structural constituent of ribosome"/>
    <property type="evidence" value="ECO:0007669"/>
    <property type="project" value="InterPro"/>
</dbReference>
<comment type="similarity">
    <text evidence="1">Belongs to the bacterial ribosomal protein bS20 family.</text>
</comment>
<evidence type="ECO:0000256" key="4">
    <source>
        <dbReference type="ARBA" id="ARBA00022980"/>
    </source>
</evidence>
<dbReference type="GO" id="GO:0070181">
    <property type="term" value="F:small ribosomal subunit rRNA binding"/>
    <property type="evidence" value="ECO:0007669"/>
    <property type="project" value="TreeGrafter"/>
</dbReference>
<name>A0A1C9CAV7_9FLOR</name>
<reference evidence="6" key="1">
    <citation type="journal article" date="2016" name="BMC Biol.">
        <title>Parallel evolution of highly conserved plastid genome architecture in red seaweeds and seed plants.</title>
        <authorList>
            <person name="Lee J."/>
            <person name="Cho C.H."/>
            <person name="Park S.I."/>
            <person name="Choi J.W."/>
            <person name="Song H.S."/>
            <person name="West J.A."/>
            <person name="Bhattacharya D."/>
            <person name="Yoon H.S."/>
        </authorList>
    </citation>
    <scope>NUCLEOTIDE SEQUENCE</scope>
</reference>
<keyword evidence="2" id="KW-0699">rRNA-binding</keyword>
<sequence>MSKNLSATKRTKISIRNRGRNKVYKSNIKTLTKKCLMNIQDLDKCNHEEAKLCLFAVYSKIDKAVKKGVLHKNSAARKKASLAKNVKNAMLMSLNNN</sequence>
<dbReference type="Gene3D" id="1.20.58.110">
    <property type="entry name" value="Ribosomal protein S20"/>
    <property type="match status" value="1"/>
</dbReference>
<dbReference type="PANTHER" id="PTHR33398:SF1">
    <property type="entry name" value="SMALL RIBOSOMAL SUBUNIT PROTEIN BS20C"/>
    <property type="match status" value="1"/>
</dbReference>
<dbReference type="SUPFAM" id="SSF46992">
    <property type="entry name" value="Ribosomal protein S20"/>
    <property type="match status" value="1"/>
</dbReference>
<dbReference type="EMBL" id="KX284715">
    <property type="protein sequence ID" value="AOM65521.1"/>
    <property type="molecule type" value="Genomic_DNA"/>
</dbReference>
<gene>
    <name evidence="6" type="primary">rps20</name>
    <name evidence="6" type="ORF">Ahnf_036</name>
</gene>
<protein>
    <submittedName>
        <fullName evidence="6">Ribosomal protein S20</fullName>
    </submittedName>
</protein>
<dbReference type="GO" id="GO:0015935">
    <property type="term" value="C:small ribosomal subunit"/>
    <property type="evidence" value="ECO:0007669"/>
    <property type="project" value="TreeGrafter"/>
</dbReference>
<dbReference type="GeneID" id="29069700"/>
<keyword evidence="6" id="KW-0934">Plastid</keyword>
<dbReference type="AlphaFoldDB" id="A0A1C9CAV7"/>
<dbReference type="Pfam" id="PF01649">
    <property type="entry name" value="Ribosomal_S20p"/>
    <property type="match status" value="1"/>
</dbReference>
<dbReference type="InterPro" id="IPR002583">
    <property type="entry name" value="Ribosomal_bS20"/>
</dbReference>
<dbReference type="PANTHER" id="PTHR33398">
    <property type="entry name" value="30S RIBOSOMAL PROTEIN S20"/>
    <property type="match status" value="1"/>
</dbReference>
<keyword evidence="5" id="KW-0687">Ribonucleoprotein</keyword>
<dbReference type="NCBIfam" id="TIGR00029">
    <property type="entry name" value="S20"/>
    <property type="match status" value="1"/>
</dbReference>
<geneLocation type="plastid" evidence="6"/>
<evidence type="ECO:0000313" key="6">
    <source>
        <dbReference type="EMBL" id="AOM65521.1"/>
    </source>
</evidence>
<evidence type="ECO:0000256" key="5">
    <source>
        <dbReference type="ARBA" id="ARBA00023274"/>
    </source>
</evidence>
<evidence type="ECO:0000256" key="1">
    <source>
        <dbReference type="ARBA" id="ARBA00007634"/>
    </source>
</evidence>
<organism evidence="6">
    <name type="scientific">Ahnfeltia plicata</name>
    <dbReference type="NCBI Taxonomy" id="28023"/>
    <lineage>
        <taxon>Eukaryota</taxon>
        <taxon>Rhodophyta</taxon>
        <taxon>Florideophyceae</taxon>
        <taxon>Ahnfeltiophycidae</taxon>
        <taxon>Ahnfeltiales</taxon>
        <taxon>Ahnfeltiaceae</taxon>
        <taxon>Ahnfeltia</taxon>
    </lineage>
</organism>
<accession>A0A1C9CAV7</accession>
<dbReference type="RefSeq" id="YP_009293833.1">
    <property type="nucleotide sequence ID" value="NC_031145.1"/>
</dbReference>
<evidence type="ECO:0000256" key="2">
    <source>
        <dbReference type="ARBA" id="ARBA00022730"/>
    </source>
</evidence>
<proteinExistence type="inferred from homology"/>
<dbReference type="InterPro" id="IPR036510">
    <property type="entry name" value="Ribosomal_bS20_sf"/>
</dbReference>